<feature type="domain" description="Protein kinase" evidence="3">
    <location>
        <begin position="1"/>
        <end position="163"/>
    </location>
</feature>
<name>A0A2G9HAS6_9LAMI</name>
<comment type="caution">
    <text evidence="4">The sequence shown here is derived from an EMBL/GenBank/DDBJ whole genome shotgun (WGS) entry which is preliminary data.</text>
</comment>
<dbReference type="GO" id="GO:0005886">
    <property type="term" value="C:plasma membrane"/>
    <property type="evidence" value="ECO:0007669"/>
    <property type="project" value="UniProtKB-SubCell"/>
</dbReference>
<dbReference type="Pfam" id="PF07714">
    <property type="entry name" value="PK_Tyr_Ser-Thr"/>
    <property type="match status" value="1"/>
</dbReference>
<dbReference type="SMART" id="SM00219">
    <property type="entry name" value="TyrKc"/>
    <property type="match status" value="1"/>
</dbReference>
<evidence type="ECO:0000313" key="5">
    <source>
        <dbReference type="Proteomes" id="UP000231279"/>
    </source>
</evidence>
<sequence>MSVAIKKWNPNNPPFMEWNQRHLKGREEWMKEIHLSQLHHPNLVRLIGNCCMEENMILVYEFMPKGSLDNHLFRSGYQSFSWETRIKVAIGAARALSFLHDREIQATHFNSKDILLDADYNAKLSGFGLARDGPTGNMTHVSIQIIGRAGYAAPEYIATGSWI</sequence>
<keyword evidence="4" id="KW-0808">Transferase</keyword>
<accession>A0A2G9HAS6</accession>
<dbReference type="STRING" id="429701.A0A2G9HAS6"/>
<dbReference type="Gene3D" id="1.10.510.10">
    <property type="entry name" value="Transferase(Phosphotransferase) domain 1"/>
    <property type="match status" value="1"/>
</dbReference>
<dbReference type="PROSITE" id="PS50011">
    <property type="entry name" value="PROTEIN_KINASE_DOM"/>
    <property type="match status" value="1"/>
</dbReference>
<dbReference type="InterPro" id="IPR011009">
    <property type="entry name" value="Kinase-like_dom_sf"/>
</dbReference>
<keyword evidence="4" id="KW-0723">Serine/threonine-protein kinase</keyword>
<evidence type="ECO:0000256" key="1">
    <source>
        <dbReference type="ARBA" id="ARBA00004236"/>
    </source>
</evidence>
<keyword evidence="4" id="KW-0418">Kinase</keyword>
<comment type="subcellular location">
    <subcellularLocation>
        <location evidence="1">Cell membrane</location>
    </subcellularLocation>
</comment>
<dbReference type="Gene3D" id="3.30.200.20">
    <property type="entry name" value="Phosphorylase Kinase, domain 1"/>
    <property type="match status" value="1"/>
</dbReference>
<dbReference type="InterPro" id="IPR050823">
    <property type="entry name" value="Plant_Ser_Thr_Prot_Kinase"/>
</dbReference>
<proteinExistence type="predicted"/>
<dbReference type="AlphaFoldDB" id="A0A2G9HAS6"/>
<dbReference type="Proteomes" id="UP000231279">
    <property type="component" value="Unassembled WGS sequence"/>
</dbReference>
<protein>
    <submittedName>
        <fullName evidence="4">Non-specific serine/threonine protein kinase</fullName>
        <ecNumber evidence="4">2.7.11.1</ecNumber>
    </submittedName>
</protein>
<dbReference type="OrthoDB" id="4062651at2759"/>
<dbReference type="EMBL" id="NKXS01002248">
    <property type="protein sequence ID" value="PIN14609.1"/>
    <property type="molecule type" value="Genomic_DNA"/>
</dbReference>
<dbReference type="EC" id="2.7.11.1" evidence="4"/>
<dbReference type="PANTHER" id="PTHR45621">
    <property type="entry name" value="OS01G0588500 PROTEIN-RELATED"/>
    <property type="match status" value="1"/>
</dbReference>
<keyword evidence="2" id="KW-1003">Cell membrane</keyword>
<dbReference type="GO" id="GO:0005524">
    <property type="term" value="F:ATP binding"/>
    <property type="evidence" value="ECO:0007669"/>
    <property type="project" value="InterPro"/>
</dbReference>
<evidence type="ECO:0000259" key="3">
    <source>
        <dbReference type="PROSITE" id="PS50011"/>
    </source>
</evidence>
<keyword evidence="5" id="KW-1185">Reference proteome</keyword>
<evidence type="ECO:0000313" key="4">
    <source>
        <dbReference type="EMBL" id="PIN14609.1"/>
    </source>
</evidence>
<reference evidence="5" key="1">
    <citation type="journal article" date="2018" name="Gigascience">
        <title>Genome assembly of the Pink Ipe (Handroanthus impetiginosus, Bignoniaceae), a highly valued, ecologically keystone Neotropical timber forest tree.</title>
        <authorList>
            <person name="Silva-Junior O.B."/>
            <person name="Grattapaglia D."/>
            <person name="Novaes E."/>
            <person name="Collevatti R.G."/>
        </authorList>
    </citation>
    <scope>NUCLEOTIDE SEQUENCE [LARGE SCALE GENOMIC DNA]</scope>
    <source>
        <strain evidence="5">cv. UFG-1</strain>
    </source>
</reference>
<keyword evidence="2" id="KW-0472">Membrane</keyword>
<dbReference type="SUPFAM" id="SSF56112">
    <property type="entry name" value="Protein kinase-like (PK-like)"/>
    <property type="match status" value="1"/>
</dbReference>
<dbReference type="GO" id="GO:0004674">
    <property type="term" value="F:protein serine/threonine kinase activity"/>
    <property type="evidence" value="ECO:0007669"/>
    <property type="project" value="UniProtKB-KW"/>
</dbReference>
<gene>
    <name evidence="4" type="ORF">CDL12_12768</name>
</gene>
<evidence type="ECO:0000256" key="2">
    <source>
        <dbReference type="ARBA" id="ARBA00022475"/>
    </source>
</evidence>
<dbReference type="InterPro" id="IPR001245">
    <property type="entry name" value="Ser-Thr/Tyr_kinase_cat_dom"/>
</dbReference>
<dbReference type="InterPro" id="IPR020635">
    <property type="entry name" value="Tyr_kinase_cat_dom"/>
</dbReference>
<dbReference type="InterPro" id="IPR000719">
    <property type="entry name" value="Prot_kinase_dom"/>
</dbReference>
<organism evidence="4 5">
    <name type="scientific">Handroanthus impetiginosus</name>
    <dbReference type="NCBI Taxonomy" id="429701"/>
    <lineage>
        <taxon>Eukaryota</taxon>
        <taxon>Viridiplantae</taxon>
        <taxon>Streptophyta</taxon>
        <taxon>Embryophyta</taxon>
        <taxon>Tracheophyta</taxon>
        <taxon>Spermatophyta</taxon>
        <taxon>Magnoliopsida</taxon>
        <taxon>eudicotyledons</taxon>
        <taxon>Gunneridae</taxon>
        <taxon>Pentapetalae</taxon>
        <taxon>asterids</taxon>
        <taxon>lamiids</taxon>
        <taxon>Lamiales</taxon>
        <taxon>Bignoniaceae</taxon>
        <taxon>Crescentiina</taxon>
        <taxon>Tabebuia alliance</taxon>
        <taxon>Handroanthus</taxon>
    </lineage>
</organism>
<dbReference type="GO" id="GO:0004713">
    <property type="term" value="F:protein tyrosine kinase activity"/>
    <property type="evidence" value="ECO:0007669"/>
    <property type="project" value="InterPro"/>
</dbReference>